<name>A0A2R4VZR5_THEAF</name>
<dbReference type="OrthoDB" id="9782003at2"/>
<keyword evidence="5 11" id="KW-0812">Transmembrane</keyword>
<comment type="cofactor">
    <cofactor evidence="1 11">
        <name>Zn(2+)</name>
        <dbReference type="ChEBI" id="CHEBI:29105"/>
    </cofactor>
</comment>
<keyword evidence="4 13" id="KW-0645">Protease</keyword>
<comment type="similarity">
    <text evidence="3 11">Belongs to the peptidase M50B family.</text>
</comment>
<feature type="transmembrane region" description="Helical" evidence="11">
    <location>
        <begin position="313"/>
        <end position="334"/>
    </location>
</feature>
<dbReference type="KEGG" id="taci:TDSAC_0684"/>
<evidence type="ECO:0000256" key="9">
    <source>
        <dbReference type="ARBA" id="ARBA00023049"/>
    </source>
</evidence>
<keyword evidence="6 11" id="KW-0378">Hydrolase</keyword>
<feature type="domain" description="PDZ" evidence="12">
    <location>
        <begin position="115"/>
        <end position="177"/>
    </location>
</feature>
<dbReference type="AlphaFoldDB" id="A0A2R4VZR5"/>
<dbReference type="PROSITE" id="PS50106">
    <property type="entry name" value="PDZ"/>
    <property type="match status" value="1"/>
</dbReference>
<feature type="transmembrane region" description="Helical" evidence="11">
    <location>
        <begin position="242"/>
        <end position="259"/>
    </location>
</feature>
<evidence type="ECO:0000256" key="4">
    <source>
        <dbReference type="ARBA" id="ARBA00022670"/>
    </source>
</evidence>
<keyword evidence="8 11" id="KW-1133">Transmembrane helix</keyword>
<dbReference type="InterPro" id="IPR008915">
    <property type="entry name" value="Peptidase_M50"/>
</dbReference>
<dbReference type="EC" id="3.4.24.-" evidence="11"/>
<evidence type="ECO:0000256" key="2">
    <source>
        <dbReference type="ARBA" id="ARBA00004141"/>
    </source>
</evidence>
<dbReference type="InterPro" id="IPR036034">
    <property type="entry name" value="PDZ_sf"/>
</dbReference>
<dbReference type="InterPro" id="IPR004387">
    <property type="entry name" value="Pept_M50_Zn"/>
</dbReference>
<dbReference type="CDD" id="cd23081">
    <property type="entry name" value="cpPDZ_EcRseP-like"/>
    <property type="match status" value="1"/>
</dbReference>
<evidence type="ECO:0000256" key="5">
    <source>
        <dbReference type="ARBA" id="ARBA00022692"/>
    </source>
</evidence>
<keyword evidence="14" id="KW-1185">Reference proteome</keyword>
<evidence type="ECO:0000259" key="12">
    <source>
        <dbReference type="PROSITE" id="PS50106"/>
    </source>
</evidence>
<dbReference type="InterPro" id="IPR041489">
    <property type="entry name" value="PDZ_6"/>
</dbReference>
<evidence type="ECO:0000256" key="8">
    <source>
        <dbReference type="ARBA" id="ARBA00022989"/>
    </source>
</evidence>
<dbReference type="Gene3D" id="2.30.42.10">
    <property type="match status" value="1"/>
</dbReference>
<dbReference type="Pfam" id="PF02163">
    <property type="entry name" value="Peptidase_M50"/>
    <property type="match status" value="1"/>
</dbReference>
<protein>
    <recommendedName>
        <fullName evidence="11">Zinc metalloprotease</fullName>
        <ecNumber evidence="11">3.4.24.-</ecNumber>
    </recommendedName>
</protein>
<evidence type="ECO:0000256" key="11">
    <source>
        <dbReference type="RuleBase" id="RU362031"/>
    </source>
</evidence>
<dbReference type="Pfam" id="PF17820">
    <property type="entry name" value="PDZ_6"/>
    <property type="match status" value="1"/>
</dbReference>
<evidence type="ECO:0000313" key="14">
    <source>
        <dbReference type="Proteomes" id="UP000244792"/>
    </source>
</evidence>
<sequence length="340" mass="37824">MSILIFILVIFVATLVHEAGHFVFARIFGVGVFEFSIGFGPRIFKSKYKETDLSIRILPLGGFVRIAGLDEGEVPPGKKRFDQIRSFQKILVILAGPVMNIIMAAVLFTLVYTQGVYVPDLKIQSVNNNFPAAKAGIQVGDRIVAVNDIPIKTPNELIKIVSESKGEKLNLTILRDDKYINISLNPEFDQKENRYLIGIMFDRTLKKYSILESIYMGFTQTISWSIALVVSIWMLITGKVPVGSLAGPIGIASMLGQAANEGLTALIFFVGFLSLNLGILNLLPIPALDGSRILFLLVEVLRGKPIDPKKENFIHVAGFVFLILLMIFISYFDILRIFKR</sequence>
<evidence type="ECO:0000256" key="10">
    <source>
        <dbReference type="ARBA" id="ARBA00023136"/>
    </source>
</evidence>
<dbReference type="RefSeq" id="WP_108308884.1">
    <property type="nucleotide sequence ID" value="NZ_CP020921.1"/>
</dbReference>
<dbReference type="GO" id="GO:0016020">
    <property type="term" value="C:membrane"/>
    <property type="evidence" value="ECO:0007669"/>
    <property type="project" value="UniProtKB-SubCell"/>
</dbReference>
<dbReference type="Proteomes" id="UP000244792">
    <property type="component" value="Chromosome"/>
</dbReference>
<organism evidence="13 14">
    <name type="scientific">Thermodesulfobium acidiphilum</name>
    <dbReference type="NCBI Taxonomy" id="1794699"/>
    <lineage>
        <taxon>Bacteria</taxon>
        <taxon>Pseudomonadati</taxon>
        <taxon>Thermodesulfobiota</taxon>
        <taxon>Thermodesulfobiia</taxon>
        <taxon>Thermodesulfobiales</taxon>
        <taxon>Thermodesulfobiaceae</taxon>
        <taxon>Thermodesulfobium</taxon>
    </lineage>
</organism>
<evidence type="ECO:0000256" key="7">
    <source>
        <dbReference type="ARBA" id="ARBA00022833"/>
    </source>
</evidence>
<evidence type="ECO:0000256" key="6">
    <source>
        <dbReference type="ARBA" id="ARBA00022801"/>
    </source>
</evidence>
<dbReference type="PANTHER" id="PTHR42837:SF2">
    <property type="entry name" value="MEMBRANE METALLOPROTEASE ARASP2, CHLOROPLASTIC-RELATED"/>
    <property type="match status" value="1"/>
</dbReference>
<dbReference type="SMART" id="SM00228">
    <property type="entry name" value="PDZ"/>
    <property type="match status" value="1"/>
</dbReference>
<dbReference type="GO" id="GO:0006508">
    <property type="term" value="P:proteolysis"/>
    <property type="evidence" value="ECO:0007669"/>
    <property type="project" value="UniProtKB-KW"/>
</dbReference>
<dbReference type="EMBL" id="CP020921">
    <property type="protein sequence ID" value="AWB10053.1"/>
    <property type="molecule type" value="Genomic_DNA"/>
</dbReference>
<evidence type="ECO:0000256" key="1">
    <source>
        <dbReference type="ARBA" id="ARBA00001947"/>
    </source>
</evidence>
<keyword evidence="9 11" id="KW-0482">Metalloprotease</keyword>
<keyword evidence="11" id="KW-0479">Metal-binding</keyword>
<feature type="transmembrane region" description="Helical" evidence="11">
    <location>
        <begin position="90"/>
        <end position="112"/>
    </location>
</feature>
<feature type="transmembrane region" description="Helical" evidence="11">
    <location>
        <begin position="266"/>
        <end position="287"/>
    </location>
</feature>
<accession>A0A2R4VZR5</accession>
<feature type="transmembrane region" description="Helical" evidence="11">
    <location>
        <begin position="213"/>
        <end position="236"/>
    </location>
</feature>
<dbReference type="CDD" id="cd06163">
    <property type="entry name" value="S2P-M50_PDZ_RseP-like"/>
    <property type="match status" value="1"/>
</dbReference>
<dbReference type="GO" id="GO:0046872">
    <property type="term" value="F:metal ion binding"/>
    <property type="evidence" value="ECO:0007669"/>
    <property type="project" value="UniProtKB-KW"/>
</dbReference>
<dbReference type="SUPFAM" id="SSF50156">
    <property type="entry name" value="PDZ domain-like"/>
    <property type="match status" value="1"/>
</dbReference>
<keyword evidence="7 11" id="KW-0862">Zinc</keyword>
<dbReference type="InterPro" id="IPR001478">
    <property type="entry name" value="PDZ"/>
</dbReference>
<evidence type="ECO:0000256" key="3">
    <source>
        <dbReference type="ARBA" id="ARBA00007931"/>
    </source>
</evidence>
<gene>
    <name evidence="13" type="ORF">TDSAC_0684</name>
</gene>
<comment type="subcellular location">
    <subcellularLocation>
        <location evidence="2">Membrane</location>
        <topology evidence="2">Multi-pass membrane protein</topology>
    </subcellularLocation>
</comment>
<reference evidence="13 14" key="1">
    <citation type="submission" date="2017-04" db="EMBL/GenBank/DDBJ databases">
        <title>Genomic insights into metabolism of Thermodesulfobium acidiphilum.</title>
        <authorList>
            <person name="Toshchakov S.V."/>
            <person name="Frolov E.N."/>
            <person name="Kublanov I.V."/>
            <person name="Samarov N.I."/>
            <person name="Novikov A."/>
            <person name="Lebedinsky A.V."/>
            <person name="Bonch-Osmolovskaya E.A."/>
            <person name="Chernyh N.A."/>
        </authorList>
    </citation>
    <scope>NUCLEOTIDE SEQUENCE [LARGE SCALE GENOMIC DNA]</scope>
    <source>
        <strain evidence="13 14">3127-1</strain>
    </source>
</reference>
<dbReference type="GO" id="GO:0004222">
    <property type="term" value="F:metalloendopeptidase activity"/>
    <property type="evidence" value="ECO:0007669"/>
    <property type="project" value="InterPro"/>
</dbReference>
<dbReference type="NCBIfam" id="TIGR00054">
    <property type="entry name" value="RIP metalloprotease RseP"/>
    <property type="match status" value="1"/>
</dbReference>
<evidence type="ECO:0000313" key="13">
    <source>
        <dbReference type="EMBL" id="AWB10053.1"/>
    </source>
</evidence>
<keyword evidence="10 11" id="KW-0472">Membrane</keyword>
<proteinExistence type="inferred from homology"/>
<dbReference type="PANTHER" id="PTHR42837">
    <property type="entry name" value="REGULATOR OF SIGMA-E PROTEASE RSEP"/>
    <property type="match status" value="1"/>
</dbReference>